<dbReference type="RefSeq" id="WP_130400424.1">
    <property type="nucleotide sequence ID" value="NZ_SHKK01000001.1"/>
</dbReference>
<dbReference type="AlphaFoldDB" id="A0A4V2FNV3"/>
<organism evidence="1 2">
    <name type="scientific">Micromonospora violae</name>
    <dbReference type="NCBI Taxonomy" id="1278207"/>
    <lineage>
        <taxon>Bacteria</taxon>
        <taxon>Bacillati</taxon>
        <taxon>Actinomycetota</taxon>
        <taxon>Actinomycetes</taxon>
        <taxon>Micromonosporales</taxon>
        <taxon>Micromonosporaceae</taxon>
        <taxon>Micromonospora</taxon>
    </lineage>
</organism>
<gene>
    <name evidence="1" type="ORF">EV382_0995</name>
</gene>
<dbReference type="OrthoDB" id="3870258at2"/>
<evidence type="ECO:0000313" key="2">
    <source>
        <dbReference type="Proteomes" id="UP000293781"/>
    </source>
</evidence>
<comment type="caution">
    <text evidence="1">The sequence shown here is derived from an EMBL/GenBank/DDBJ whole genome shotgun (WGS) entry which is preliminary data.</text>
</comment>
<dbReference type="Proteomes" id="UP000293781">
    <property type="component" value="Unassembled WGS sequence"/>
</dbReference>
<dbReference type="InterPro" id="IPR014942">
    <property type="entry name" value="AbiEii"/>
</dbReference>
<protein>
    <submittedName>
        <fullName evidence="1">Nucleotidyltransferase AbiEii toxin of type IV toxin-antitoxin system</fullName>
    </submittedName>
</protein>
<dbReference type="GO" id="GO:0016740">
    <property type="term" value="F:transferase activity"/>
    <property type="evidence" value="ECO:0007669"/>
    <property type="project" value="UniProtKB-KW"/>
</dbReference>
<accession>A0A4V2FNV3</accession>
<dbReference type="EMBL" id="SHKK01000001">
    <property type="protein sequence ID" value="RZT77830.1"/>
    <property type="molecule type" value="Genomic_DNA"/>
</dbReference>
<name>A0A4V2FNV3_9ACTN</name>
<sequence length="221" mass="24742">MAHKTPPIHRRLARIALQVGGRYGFALAGGHAIAAHGILDRPSEDVDLFADWQRRADFPLAVDEVIAAYRTEGYRVDIDLRLDTFARLHVTDPARPDQQHRVELVANWRAQPPVQMDIGPVLHPDDVMAGKMDALYNRAAARDFLDIDAAIGSGRYTLDQLCELAHAADDGFDRGMFAAMLRHVDRFDDEDFADYGLTPNEIAAMRVRVSAWRTALRGEIE</sequence>
<keyword evidence="2" id="KW-1185">Reference proteome</keyword>
<reference evidence="1 2" key="1">
    <citation type="submission" date="2019-02" db="EMBL/GenBank/DDBJ databases">
        <title>Sequencing the genomes of 1000 actinobacteria strains.</title>
        <authorList>
            <person name="Klenk H.-P."/>
        </authorList>
    </citation>
    <scope>NUCLEOTIDE SEQUENCE [LARGE SCALE GENOMIC DNA]</scope>
    <source>
        <strain evidence="1 2">DSM 45888</strain>
    </source>
</reference>
<proteinExistence type="predicted"/>
<evidence type="ECO:0000313" key="1">
    <source>
        <dbReference type="EMBL" id="RZT77830.1"/>
    </source>
</evidence>
<dbReference type="Pfam" id="PF08843">
    <property type="entry name" value="AbiEii"/>
    <property type="match status" value="1"/>
</dbReference>
<keyword evidence="1" id="KW-0808">Transferase</keyword>